<dbReference type="Pfam" id="PF07394">
    <property type="entry name" value="DUF1501"/>
    <property type="match status" value="1"/>
</dbReference>
<accession>A0A7C4Z961</accession>
<dbReference type="PROSITE" id="PS51318">
    <property type="entry name" value="TAT"/>
    <property type="match status" value="1"/>
</dbReference>
<organism evidence="2">
    <name type="scientific">Oceanithermus profundus</name>
    <dbReference type="NCBI Taxonomy" id="187137"/>
    <lineage>
        <taxon>Bacteria</taxon>
        <taxon>Thermotogati</taxon>
        <taxon>Deinococcota</taxon>
        <taxon>Deinococci</taxon>
        <taxon>Thermales</taxon>
        <taxon>Thermaceae</taxon>
        <taxon>Oceanithermus</taxon>
    </lineage>
</organism>
<dbReference type="InterPro" id="IPR010869">
    <property type="entry name" value="DUF1501"/>
</dbReference>
<feature type="signal peptide" evidence="1">
    <location>
        <begin position="1"/>
        <end position="30"/>
    </location>
</feature>
<sequence length="397" mass="42731">MNRRNFIKRSLFTVAATGLVPSLFSRTALAAGGNGKILVLYHLFGGNDAVNTLIPYAQSEYASFRPDIAIPSANVITLDSSLGLHPALQPMMDNLWNNGQLALISQVGYPNHNRSHFVSTAIWNTGDPDRPNKTGWLGPYIDEQNDPFCATNFGSTLPRALRGVHTAGLSIESISGFGLGGSNWEGQLQTELLRQIQQGRHGTAEEVRKAMEHMLRSVERVREMGNVNVTPDLFPNTSYGRRFADIARMIKGDFPSQVYYASSGGFDTHSDQGGATGNQANLLGQLAAALSAFRQEMITQGRWNDVVVMVFSEFGRRVQQNASGGTDHGKGGVMFVTGGAVQGGVYGGVPALAEDQLDDGDLPVKVDFRSVYAAGAQFIGANPAELVGAEHTPLDLF</sequence>
<evidence type="ECO:0000313" key="2">
    <source>
        <dbReference type="EMBL" id="HGY09696.1"/>
    </source>
</evidence>
<name>A0A7C4Z961_9DEIN</name>
<feature type="chain" id="PRO_5028010611" evidence="1">
    <location>
        <begin position="31"/>
        <end position="397"/>
    </location>
</feature>
<protein>
    <submittedName>
        <fullName evidence="2">DUF1501 domain-containing protein</fullName>
    </submittedName>
</protein>
<dbReference type="InterPro" id="IPR006311">
    <property type="entry name" value="TAT_signal"/>
</dbReference>
<keyword evidence="1" id="KW-0732">Signal</keyword>
<dbReference type="AlphaFoldDB" id="A0A7C4Z961"/>
<dbReference type="Proteomes" id="UP000885759">
    <property type="component" value="Unassembled WGS sequence"/>
</dbReference>
<dbReference type="EMBL" id="DRPZ01000174">
    <property type="protein sequence ID" value="HGY09696.1"/>
    <property type="molecule type" value="Genomic_DNA"/>
</dbReference>
<proteinExistence type="predicted"/>
<evidence type="ECO:0000256" key="1">
    <source>
        <dbReference type="SAM" id="SignalP"/>
    </source>
</evidence>
<dbReference type="PANTHER" id="PTHR43737">
    <property type="entry name" value="BLL7424 PROTEIN"/>
    <property type="match status" value="1"/>
</dbReference>
<comment type="caution">
    <text evidence="2">The sequence shown here is derived from an EMBL/GenBank/DDBJ whole genome shotgun (WGS) entry which is preliminary data.</text>
</comment>
<reference evidence="2" key="1">
    <citation type="journal article" date="2020" name="mSystems">
        <title>Genome- and Community-Level Interaction Insights into Carbon Utilization and Element Cycling Functions of Hydrothermarchaeota in Hydrothermal Sediment.</title>
        <authorList>
            <person name="Zhou Z."/>
            <person name="Liu Y."/>
            <person name="Xu W."/>
            <person name="Pan J."/>
            <person name="Luo Z.H."/>
            <person name="Li M."/>
        </authorList>
    </citation>
    <scope>NUCLEOTIDE SEQUENCE [LARGE SCALE GENOMIC DNA]</scope>
    <source>
        <strain evidence="2">HyVt-570</strain>
    </source>
</reference>
<gene>
    <name evidence="2" type="ORF">ENK37_06555</name>
</gene>
<dbReference type="PANTHER" id="PTHR43737:SF1">
    <property type="entry name" value="DUF1501 DOMAIN-CONTAINING PROTEIN"/>
    <property type="match status" value="1"/>
</dbReference>